<protein>
    <submittedName>
        <fullName evidence="1">Uncharacterized protein</fullName>
    </submittedName>
</protein>
<gene>
    <name evidence="1" type="ORF">MYP_3946</name>
</gene>
<comment type="caution">
    <text evidence="1">The sequence shown here is derived from an EMBL/GenBank/DDBJ whole genome shotgun (WGS) entry which is preliminary data.</text>
</comment>
<evidence type="ECO:0000313" key="1">
    <source>
        <dbReference type="EMBL" id="GAL86716.1"/>
    </source>
</evidence>
<dbReference type="AlphaFoldDB" id="A0A098LI84"/>
<reference evidence="1 2" key="1">
    <citation type="submission" date="2014-09" db="EMBL/GenBank/DDBJ databases">
        <title>Sporocytophaga myxococcoides PG-01 genome sequencing.</title>
        <authorList>
            <person name="Liu L."/>
            <person name="Gao P.J."/>
            <person name="Chen G.J."/>
            <person name="Wang L.S."/>
        </authorList>
    </citation>
    <scope>NUCLEOTIDE SEQUENCE [LARGE SCALE GENOMIC DNA]</scope>
    <source>
        <strain evidence="1 2">PG-01</strain>
    </source>
</reference>
<dbReference type="Proteomes" id="UP000030185">
    <property type="component" value="Unassembled WGS sequence"/>
</dbReference>
<organism evidence="1 2">
    <name type="scientific">Sporocytophaga myxococcoides</name>
    <dbReference type="NCBI Taxonomy" id="153721"/>
    <lineage>
        <taxon>Bacteria</taxon>
        <taxon>Pseudomonadati</taxon>
        <taxon>Bacteroidota</taxon>
        <taxon>Cytophagia</taxon>
        <taxon>Cytophagales</taxon>
        <taxon>Cytophagaceae</taxon>
        <taxon>Sporocytophaga</taxon>
    </lineage>
</organism>
<dbReference type="EMBL" id="BBLT01000009">
    <property type="protein sequence ID" value="GAL86716.1"/>
    <property type="molecule type" value="Genomic_DNA"/>
</dbReference>
<accession>A0A098LI84</accession>
<dbReference type="STRING" id="153721.MYP_3946"/>
<evidence type="ECO:0000313" key="2">
    <source>
        <dbReference type="Proteomes" id="UP000030185"/>
    </source>
</evidence>
<keyword evidence="2" id="KW-1185">Reference proteome</keyword>
<proteinExistence type="predicted"/>
<name>A0A098LI84_9BACT</name>
<sequence>MDGNVDFSLTEESTFGGVPIKPFISQPRTTDKNGNPTFDVFAFHVKNKSDLALLKVGQLAELIP</sequence>